<dbReference type="EMBL" id="CP110232">
    <property type="protein sequence ID" value="WEG72383.1"/>
    <property type="molecule type" value="Genomic_DNA"/>
</dbReference>
<feature type="region of interest" description="Disordered" evidence="1">
    <location>
        <begin position="22"/>
        <end position="71"/>
    </location>
</feature>
<reference evidence="2" key="1">
    <citation type="submission" date="2022-10" db="EMBL/GenBank/DDBJ databases">
        <title>Vagococcus sp. isolated from poultry meat.</title>
        <authorList>
            <person name="Johansson P."/>
            <person name="Bjorkroth J."/>
        </authorList>
    </citation>
    <scope>NUCLEOTIDE SEQUENCE</scope>
    <source>
        <strain evidence="2">STAA11</strain>
    </source>
</reference>
<proteinExistence type="predicted"/>
<dbReference type="PROSITE" id="PS51257">
    <property type="entry name" value="PROKAR_LIPOPROTEIN"/>
    <property type="match status" value="1"/>
</dbReference>
<sequence>MKKSIIGCVLLGTVLTMVGCSNESGSQDVVSEETVEETTESVKEKTEQEDKAEQGEQEKKKEEQQKTDKEKKIFGFTASDGYTKHQKELLTTYTQLEVEERLGKKLKLGDLSDWNYSKGMSESGEDRWSIVKLNDPMGRVKTFYDWDGNPDHDATLKYFEVGGEVILDNRDKQKNNSNLSEDNELTEEASSTENNTDYQSILDDYTAKIQAAAPLLVDEYNNEAPANEDGLEGLAELSNDKVSKLAEISNEGISEMAEVMMTKGSGKYEEYEEWADKLMEVYMTEAEQITDAYMNSSM</sequence>
<dbReference type="AlphaFoldDB" id="A0AAF0CT08"/>
<name>A0AAF0CT08_9ENTE</name>
<feature type="region of interest" description="Disordered" evidence="1">
    <location>
        <begin position="170"/>
        <end position="196"/>
    </location>
</feature>
<evidence type="ECO:0000313" key="3">
    <source>
        <dbReference type="Proteomes" id="UP001179647"/>
    </source>
</evidence>
<dbReference type="RefSeq" id="WP_275468186.1">
    <property type="nucleotide sequence ID" value="NZ_CP110232.1"/>
</dbReference>
<evidence type="ECO:0000256" key="1">
    <source>
        <dbReference type="SAM" id="MobiDB-lite"/>
    </source>
</evidence>
<dbReference type="KEGG" id="vie:OL234_05195"/>
<protein>
    <recommendedName>
        <fullName evidence="4">Lipoprotein</fullName>
    </recommendedName>
</protein>
<evidence type="ECO:0000313" key="2">
    <source>
        <dbReference type="EMBL" id="WEG72383.1"/>
    </source>
</evidence>
<dbReference type="Proteomes" id="UP001179647">
    <property type="component" value="Chromosome"/>
</dbReference>
<feature type="compositionally biased region" description="Basic and acidic residues" evidence="1">
    <location>
        <begin position="40"/>
        <end position="71"/>
    </location>
</feature>
<keyword evidence="3" id="KW-1185">Reference proteome</keyword>
<accession>A0AAF0CT08</accession>
<evidence type="ECO:0008006" key="4">
    <source>
        <dbReference type="Google" id="ProtNLM"/>
    </source>
</evidence>
<organism evidence="2 3">
    <name type="scientific">Vagococcus intermedius</name>
    <dbReference type="NCBI Taxonomy" id="2991418"/>
    <lineage>
        <taxon>Bacteria</taxon>
        <taxon>Bacillati</taxon>
        <taxon>Bacillota</taxon>
        <taxon>Bacilli</taxon>
        <taxon>Lactobacillales</taxon>
        <taxon>Enterococcaceae</taxon>
        <taxon>Vagococcus</taxon>
    </lineage>
</organism>
<gene>
    <name evidence="2" type="ORF">OL234_05195</name>
</gene>
<feature type="compositionally biased region" description="Acidic residues" evidence="1">
    <location>
        <begin position="30"/>
        <end position="39"/>
    </location>
</feature>